<keyword evidence="1" id="KW-0175">Coiled coil</keyword>
<proteinExistence type="predicted"/>
<evidence type="ECO:0000256" key="2">
    <source>
        <dbReference type="SAM" id="MobiDB-lite"/>
    </source>
</evidence>
<evidence type="ECO:0000256" key="1">
    <source>
        <dbReference type="SAM" id="Coils"/>
    </source>
</evidence>
<feature type="coiled-coil region" evidence="1">
    <location>
        <begin position="129"/>
        <end position="184"/>
    </location>
</feature>
<feature type="region of interest" description="Disordered" evidence="2">
    <location>
        <begin position="464"/>
        <end position="485"/>
    </location>
</feature>
<name>A0AAW0SLJ6_SCYPA</name>
<accession>A0AAW0SLJ6</accession>
<feature type="compositionally biased region" description="Low complexity" evidence="2">
    <location>
        <begin position="273"/>
        <end position="283"/>
    </location>
</feature>
<reference evidence="3 4" key="1">
    <citation type="submission" date="2023-03" db="EMBL/GenBank/DDBJ databases">
        <title>High-quality genome of Scylla paramamosain provides insights in environmental adaptation.</title>
        <authorList>
            <person name="Zhang L."/>
        </authorList>
    </citation>
    <scope>NUCLEOTIDE SEQUENCE [LARGE SCALE GENOMIC DNA]</scope>
    <source>
        <strain evidence="3">LZ_2023a</strain>
        <tissue evidence="3">Muscle</tissue>
    </source>
</reference>
<dbReference type="AlphaFoldDB" id="A0AAW0SLJ6"/>
<evidence type="ECO:0008006" key="5">
    <source>
        <dbReference type="Google" id="ProtNLM"/>
    </source>
</evidence>
<feature type="compositionally biased region" description="Basic and acidic residues" evidence="2">
    <location>
        <begin position="310"/>
        <end position="337"/>
    </location>
</feature>
<organism evidence="3 4">
    <name type="scientific">Scylla paramamosain</name>
    <name type="common">Mud crab</name>
    <dbReference type="NCBI Taxonomy" id="85552"/>
    <lineage>
        <taxon>Eukaryota</taxon>
        <taxon>Metazoa</taxon>
        <taxon>Ecdysozoa</taxon>
        <taxon>Arthropoda</taxon>
        <taxon>Crustacea</taxon>
        <taxon>Multicrustacea</taxon>
        <taxon>Malacostraca</taxon>
        <taxon>Eumalacostraca</taxon>
        <taxon>Eucarida</taxon>
        <taxon>Decapoda</taxon>
        <taxon>Pleocyemata</taxon>
        <taxon>Brachyura</taxon>
        <taxon>Eubrachyura</taxon>
        <taxon>Portunoidea</taxon>
        <taxon>Portunidae</taxon>
        <taxon>Portuninae</taxon>
        <taxon>Scylla</taxon>
    </lineage>
</organism>
<dbReference type="EMBL" id="JARAKH010000049">
    <property type="protein sequence ID" value="KAK8375627.1"/>
    <property type="molecule type" value="Genomic_DNA"/>
</dbReference>
<sequence>MASPSTDTDVGPPTEEELPQAGGRAPGEEASEQEDPMEEGKGGSPGAGLQAKRPHATVKERTVEVRETWSENVHGLDNLTLAINSLDDHVQAGLQEVRNCVGILRHEKNELLKQVRSLSEVVRETSIQRDRYKEATVQLQQEVANLRKQLEAQKKDKDMLSRRMQELEDQDEQHLENIARTMRSKRLAHSTLVKWRKKVHERSGSKALQLQVLEEENSRLRSELLLCQEAAKQAFLRSANALNSEAITMFQDAATRRLGGDEEDDGERPPSPESSSTSSSSSSAHPHNTQDKDSFAGGGGGGNKENVASKGDRDRGERVHEGWHREEDKVCSSDHFHHASGVPKQSDRNVIYSSTLRGNSRDYRVNHTCSVPSRMHWRREEEDEYEEAIDSGSFSHFVRKPSRSRTGHQEPHFRAPSPPPGGEASGGGAVPKPRLARSDFIPDTLQQEARARLQQLQRQQYLRPELSASSFEPQRKTKRVMSSGSSKKSCSCRLLNLSAPYKCPYCTPIHNSDFGHYKATKKSVSKAAKDKGGVSNVVSSTTTKIDNKGADKKVIYNPNACTVLIEKHINK</sequence>
<feature type="region of interest" description="Disordered" evidence="2">
    <location>
        <begin position="1"/>
        <end position="58"/>
    </location>
</feature>
<protein>
    <recommendedName>
        <fullName evidence="5">Protein of centriole 5</fullName>
    </recommendedName>
</protein>
<evidence type="ECO:0000313" key="3">
    <source>
        <dbReference type="EMBL" id="KAK8375627.1"/>
    </source>
</evidence>
<comment type="caution">
    <text evidence="3">The sequence shown here is derived from an EMBL/GenBank/DDBJ whole genome shotgun (WGS) entry which is preliminary data.</text>
</comment>
<evidence type="ECO:0000313" key="4">
    <source>
        <dbReference type="Proteomes" id="UP001487740"/>
    </source>
</evidence>
<feature type="compositionally biased region" description="Basic residues" evidence="2">
    <location>
        <begin position="397"/>
        <end position="406"/>
    </location>
</feature>
<feature type="region of interest" description="Disordered" evidence="2">
    <location>
        <begin position="258"/>
        <end position="435"/>
    </location>
</feature>
<dbReference type="Proteomes" id="UP001487740">
    <property type="component" value="Unassembled WGS sequence"/>
</dbReference>
<keyword evidence="4" id="KW-1185">Reference proteome</keyword>
<gene>
    <name evidence="3" type="ORF">O3P69_008436</name>
</gene>